<accession>A0ABN6USF6</accession>
<dbReference type="EMBL" id="AP027071">
    <property type="protein sequence ID" value="BDU63323.1"/>
    <property type="molecule type" value="Genomic_DNA"/>
</dbReference>
<dbReference type="Proteomes" id="UP001317516">
    <property type="component" value="Plasmid p100"/>
</dbReference>
<reference evidence="1 2" key="1">
    <citation type="submission" date="2022-11" db="EMBL/GenBank/DDBJ databases">
        <title>Genome sequence of clinical isolate of the human pathogenic Borrelia fainii.</title>
        <authorList>
            <person name="Itokawa K."/>
            <person name="Sato K."/>
            <person name="Qiu Y."/>
        </authorList>
    </citation>
    <scope>NUCLEOTIDE SEQUENCE [LARGE SCALE GENOMIC DNA]</scope>
    <source>
        <strain evidence="1 2">Qtaro</strain>
        <plasmid evidence="1 2">p100</plasmid>
    </source>
</reference>
<sequence length="78" mass="8987">MNMSFFVEVFNCLVGLGFELQAKSTKSGKINVIVKISKMYFTIFSLFLWLKLIDNQNNLIKIICIFGNINLISTVKKY</sequence>
<geneLocation type="plasmid" evidence="1 2">
    <name>p100</name>
</geneLocation>
<protein>
    <submittedName>
        <fullName evidence="1">Uncharacterized protein</fullName>
    </submittedName>
</protein>
<keyword evidence="2" id="KW-1185">Reference proteome</keyword>
<proteinExistence type="predicted"/>
<keyword evidence="1" id="KW-0614">Plasmid</keyword>
<evidence type="ECO:0000313" key="2">
    <source>
        <dbReference type="Proteomes" id="UP001317516"/>
    </source>
</evidence>
<organism evidence="1 2">
    <name type="scientific">Candidatus Borrelia fainii</name>
    <dbReference type="NCBI Taxonomy" id="2518322"/>
    <lineage>
        <taxon>Bacteria</taxon>
        <taxon>Pseudomonadati</taxon>
        <taxon>Spirochaetota</taxon>
        <taxon>Spirochaetia</taxon>
        <taxon>Spirochaetales</taxon>
        <taxon>Borreliaceae</taxon>
        <taxon>Borrelia</taxon>
    </lineage>
</organism>
<evidence type="ECO:0000313" key="1">
    <source>
        <dbReference type="EMBL" id="BDU63323.1"/>
    </source>
</evidence>
<name>A0ABN6USF6_9SPIR</name>
<gene>
    <name evidence="1" type="ORF">BOFE_08630</name>
</gene>